<dbReference type="EMBL" id="PYHP01000050">
    <property type="protein sequence ID" value="PUA37605.1"/>
    <property type="molecule type" value="Genomic_DNA"/>
</dbReference>
<feature type="transmembrane region" description="Helical" evidence="1">
    <location>
        <begin position="72"/>
        <end position="90"/>
    </location>
</feature>
<dbReference type="NCBIfam" id="NF033634">
    <property type="entry name" value="SLATT_1"/>
    <property type="match status" value="1"/>
</dbReference>
<evidence type="ECO:0000313" key="3">
    <source>
        <dbReference type="Proteomes" id="UP000244184"/>
    </source>
</evidence>
<dbReference type="AlphaFoldDB" id="A0A2T6G0D9"/>
<proteinExistence type="predicted"/>
<organism evidence="2 3">
    <name type="scientific">Paenibacillus elgii</name>
    <dbReference type="NCBI Taxonomy" id="189691"/>
    <lineage>
        <taxon>Bacteria</taxon>
        <taxon>Bacillati</taxon>
        <taxon>Bacillota</taxon>
        <taxon>Bacilli</taxon>
        <taxon>Bacillales</taxon>
        <taxon>Paenibacillaceae</taxon>
        <taxon>Paenibacillus</taxon>
    </lineage>
</organism>
<dbReference type="Proteomes" id="UP000244184">
    <property type="component" value="Unassembled WGS sequence"/>
</dbReference>
<keyword evidence="1" id="KW-0472">Membrane</keyword>
<feature type="transmembrane region" description="Helical" evidence="1">
    <location>
        <begin position="46"/>
        <end position="66"/>
    </location>
</feature>
<evidence type="ECO:0000256" key="1">
    <source>
        <dbReference type="SAM" id="Phobius"/>
    </source>
</evidence>
<keyword evidence="1" id="KW-0812">Transmembrane</keyword>
<sequence>MKYIMAQIETDQTEAEKKLVLLQQIIETELDAGSKSGDSLKLWGRWLKGVTISLSAVVTIVLGLDLGDVGKGIALVLSTIVTAIGAWDAFTNYNQRSAQEYSNVNKLFSLYKDIKLYMEGNTNLKLEQYNQFKERYDSIHEEYLQERRTLTEDQNQEGTEKK</sequence>
<protein>
    <submittedName>
        <fullName evidence="2">Uncharacterized protein</fullName>
    </submittedName>
</protein>
<keyword evidence="1" id="KW-1133">Transmembrane helix</keyword>
<comment type="caution">
    <text evidence="2">The sequence shown here is derived from an EMBL/GenBank/DDBJ whole genome shotgun (WGS) entry which is preliminary data.</text>
</comment>
<accession>A0A2T6G0D9</accession>
<gene>
    <name evidence="2" type="ORF">C8Z91_19900</name>
</gene>
<evidence type="ECO:0000313" key="2">
    <source>
        <dbReference type="EMBL" id="PUA37605.1"/>
    </source>
</evidence>
<reference evidence="2 3" key="1">
    <citation type="submission" date="2018-03" db="EMBL/GenBank/DDBJ databases">
        <title>Genome sequence of Paenibacillus elgii strain AC13 an antimicrobial compound producing bacteria.</title>
        <authorList>
            <person name="Kurokawa A.S."/>
            <person name="Araujo J.F."/>
            <person name="Costa R.A."/>
            <person name="Ortega D.B."/>
            <person name="Pires A.S."/>
            <person name="Pappas G.J.Jr."/>
            <person name="Franco O.L."/>
            <person name="Barreto C."/>
            <person name="Magalhaes B.S."/>
            <person name="Kruger R.H."/>
        </authorList>
    </citation>
    <scope>NUCLEOTIDE SEQUENCE [LARGE SCALE GENOMIC DNA]</scope>
    <source>
        <strain evidence="2 3">AC13</strain>
    </source>
</reference>
<name>A0A2T6G0D9_9BACL</name>